<organism evidence="10 11">
    <name type="scientific">Vanessa tameamea</name>
    <name type="common">Kamehameha butterfly</name>
    <dbReference type="NCBI Taxonomy" id="334116"/>
    <lineage>
        <taxon>Eukaryota</taxon>
        <taxon>Metazoa</taxon>
        <taxon>Ecdysozoa</taxon>
        <taxon>Arthropoda</taxon>
        <taxon>Hexapoda</taxon>
        <taxon>Insecta</taxon>
        <taxon>Pterygota</taxon>
        <taxon>Neoptera</taxon>
        <taxon>Endopterygota</taxon>
        <taxon>Lepidoptera</taxon>
        <taxon>Glossata</taxon>
        <taxon>Ditrysia</taxon>
        <taxon>Papilionoidea</taxon>
        <taxon>Nymphalidae</taxon>
        <taxon>Nymphalinae</taxon>
        <taxon>Vanessa</taxon>
    </lineage>
</organism>
<keyword evidence="10" id="KW-1185">Reference proteome</keyword>
<comment type="similarity">
    <text evidence="1">Belongs to the glycosyl hydrolase 18 family. Chitinase class II subfamily.</text>
</comment>
<proteinExistence type="inferred from homology"/>
<dbReference type="Proteomes" id="UP001652626">
    <property type="component" value="Chromosome 23"/>
</dbReference>
<feature type="domain" description="GH18" evidence="9">
    <location>
        <begin position="26"/>
        <end position="399"/>
    </location>
</feature>
<dbReference type="GO" id="GO:0000272">
    <property type="term" value="P:polysaccharide catabolic process"/>
    <property type="evidence" value="ECO:0007669"/>
    <property type="project" value="UniProtKB-KW"/>
</dbReference>
<dbReference type="SMART" id="SM00636">
    <property type="entry name" value="Glyco_18"/>
    <property type="match status" value="1"/>
</dbReference>
<protein>
    <submittedName>
        <fullName evidence="11">Probable chitinase 2</fullName>
    </submittedName>
</protein>
<dbReference type="OrthoDB" id="73875at2759"/>
<dbReference type="InterPro" id="IPR050314">
    <property type="entry name" value="Glycosyl_Hydrlase_18"/>
</dbReference>
<evidence type="ECO:0000259" key="9">
    <source>
        <dbReference type="PROSITE" id="PS51910"/>
    </source>
</evidence>
<feature type="signal peptide" evidence="7">
    <location>
        <begin position="1"/>
        <end position="23"/>
    </location>
</feature>
<sequence length="486" mass="54021">MFKMNSFVLFVLCVISLAVYAKANEKHVVCYYGTWAAYRNGLGKFDVDNINTDLCTHIVYTFLGINTRGTVVSLDPYLDYPENWGKDNIRKFVALKDQNPNLKLILAVGGWNEGSAKYSIMAANPKLRKNFITSAIQIIQKYGFDGLNIDWEYPNRGDSVFGQDDIDNYTQLLKELREEFDKHGLHLSAAVASVKSMASLSYDIPAISQYLDLINVMSYDMSVASGRVTGHNSPLHKGEKDVVISKENLKTVDGVLEYWLKQGCPPEKLILGLPLYGHTFKLSDPKNNGVGALSAGPGISGPYTATNGFIGFNELCVKLRKETWNIKYDNSSKVPYAVQGNNWISYDDAKSLTAKVKYALQFNIAGIMLWSIETDDFLGICQSDDYPLSRAVNIALGRSIESSSTALGTSTSNPTSSKPSTTAPIQEFICKDIGFYSNPKECSSYYYCVKSAGGNLVPKLLRCPNNLYWDQENQFCNYPDQANCYA</sequence>
<dbReference type="InterPro" id="IPR036508">
    <property type="entry name" value="Chitin-bd_dom_sf"/>
</dbReference>
<dbReference type="Pfam" id="PF00704">
    <property type="entry name" value="Glyco_hydro_18"/>
    <property type="match status" value="1"/>
</dbReference>
<dbReference type="InterPro" id="IPR011583">
    <property type="entry name" value="Chitinase_II/V-like_cat"/>
</dbReference>
<dbReference type="Gene3D" id="3.20.20.80">
    <property type="entry name" value="Glycosidases"/>
    <property type="match status" value="1"/>
</dbReference>
<dbReference type="SMART" id="SM00494">
    <property type="entry name" value="ChtBD2"/>
    <property type="match status" value="1"/>
</dbReference>
<evidence type="ECO:0000256" key="3">
    <source>
        <dbReference type="ARBA" id="ARBA00022801"/>
    </source>
</evidence>
<dbReference type="PROSITE" id="PS51910">
    <property type="entry name" value="GH18_2"/>
    <property type="match status" value="1"/>
</dbReference>
<reference evidence="11" key="1">
    <citation type="submission" date="2025-08" db="UniProtKB">
        <authorList>
            <consortium name="RefSeq"/>
        </authorList>
    </citation>
    <scope>IDENTIFICATION</scope>
    <source>
        <tissue evidence="11">Whole body</tissue>
    </source>
</reference>
<dbReference type="InterPro" id="IPR029070">
    <property type="entry name" value="Chitinase_insertion_sf"/>
</dbReference>
<evidence type="ECO:0000256" key="7">
    <source>
        <dbReference type="SAM" id="SignalP"/>
    </source>
</evidence>
<evidence type="ECO:0000256" key="6">
    <source>
        <dbReference type="RuleBase" id="RU000489"/>
    </source>
</evidence>
<keyword evidence="4" id="KW-1015">Disulfide bond</keyword>
<dbReference type="AlphaFoldDB" id="A0A8B8IMR6"/>
<dbReference type="SUPFAM" id="SSF51445">
    <property type="entry name" value="(Trans)glycosidases"/>
    <property type="match status" value="1"/>
</dbReference>
<feature type="chain" id="PRO_5045355520" evidence="7">
    <location>
        <begin position="24"/>
        <end position="486"/>
    </location>
</feature>
<keyword evidence="5 6" id="KW-0326">Glycosidase</keyword>
<dbReference type="Pfam" id="PF01607">
    <property type="entry name" value="CBM_14"/>
    <property type="match status" value="1"/>
</dbReference>
<dbReference type="GeneID" id="113401881"/>
<evidence type="ECO:0000256" key="1">
    <source>
        <dbReference type="ARBA" id="ARBA00009121"/>
    </source>
</evidence>
<dbReference type="PROSITE" id="PS50940">
    <property type="entry name" value="CHIT_BIND_II"/>
    <property type="match status" value="1"/>
</dbReference>
<name>A0A8B8IMR6_VANTA</name>
<evidence type="ECO:0000259" key="8">
    <source>
        <dbReference type="PROSITE" id="PS50940"/>
    </source>
</evidence>
<dbReference type="InterPro" id="IPR017853">
    <property type="entry name" value="GH"/>
</dbReference>
<dbReference type="GO" id="GO:0008843">
    <property type="term" value="F:endochitinase activity"/>
    <property type="evidence" value="ECO:0007669"/>
    <property type="project" value="UniProtKB-EC"/>
</dbReference>
<dbReference type="InterPro" id="IPR001223">
    <property type="entry name" value="Glyco_hydro18_cat"/>
</dbReference>
<dbReference type="RefSeq" id="XP_026497742.2">
    <property type="nucleotide sequence ID" value="XM_026641957.2"/>
</dbReference>
<dbReference type="SUPFAM" id="SSF57625">
    <property type="entry name" value="Invertebrate chitin-binding proteins"/>
    <property type="match status" value="1"/>
</dbReference>
<dbReference type="Gene3D" id="2.170.140.10">
    <property type="entry name" value="Chitin binding domain"/>
    <property type="match status" value="1"/>
</dbReference>
<accession>A0A8B8IMR6</accession>
<dbReference type="InterPro" id="IPR001579">
    <property type="entry name" value="Glyco_hydro_18_chit_AS"/>
</dbReference>
<dbReference type="SUPFAM" id="SSF54556">
    <property type="entry name" value="Chitinase insertion domain"/>
    <property type="match status" value="1"/>
</dbReference>
<dbReference type="PANTHER" id="PTHR11177:SF360">
    <property type="entry name" value="CHITINASE 4-RELATED"/>
    <property type="match status" value="1"/>
</dbReference>
<dbReference type="GO" id="GO:0005576">
    <property type="term" value="C:extracellular region"/>
    <property type="evidence" value="ECO:0007669"/>
    <property type="project" value="InterPro"/>
</dbReference>
<dbReference type="PROSITE" id="PS01095">
    <property type="entry name" value="GH18_1"/>
    <property type="match status" value="1"/>
</dbReference>
<keyword evidence="2" id="KW-0147">Chitin-binding</keyword>
<evidence type="ECO:0000313" key="10">
    <source>
        <dbReference type="Proteomes" id="UP001652626"/>
    </source>
</evidence>
<evidence type="ECO:0000256" key="5">
    <source>
        <dbReference type="ARBA" id="ARBA00023295"/>
    </source>
</evidence>
<dbReference type="GO" id="GO:0006032">
    <property type="term" value="P:chitin catabolic process"/>
    <property type="evidence" value="ECO:0007669"/>
    <property type="project" value="UniProtKB-KW"/>
</dbReference>
<evidence type="ECO:0000256" key="2">
    <source>
        <dbReference type="ARBA" id="ARBA00022669"/>
    </source>
</evidence>
<dbReference type="OMA" id="KSCQRGV"/>
<gene>
    <name evidence="11" type="primary">LOC113401881</name>
</gene>
<dbReference type="Gene3D" id="3.10.50.10">
    <property type="match status" value="1"/>
</dbReference>
<keyword evidence="3 6" id="KW-0378">Hydrolase</keyword>
<dbReference type="PANTHER" id="PTHR11177">
    <property type="entry name" value="CHITINASE"/>
    <property type="match status" value="1"/>
</dbReference>
<dbReference type="InterPro" id="IPR002557">
    <property type="entry name" value="Chitin-bd_dom"/>
</dbReference>
<feature type="domain" description="Chitin-binding type-2" evidence="8">
    <location>
        <begin position="427"/>
        <end position="486"/>
    </location>
</feature>
<dbReference type="GO" id="GO:0008061">
    <property type="term" value="F:chitin binding"/>
    <property type="evidence" value="ECO:0007669"/>
    <property type="project" value="UniProtKB-KW"/>
</dbReference>
<evidence type="ECO:0000313" key="11">
    <source>
        <dbReference type="RefSeq" id="XP_026497742.2"/>
    </source>
</evidence>
<evidence type="ECO:0000256" key="4">
    <source>
        <dbReference type="ARBA" id="ARBA00023157"/>
    </source>
</evidence>
<dbReference type="CDD" id="cd02872">
    <property type="entry name" value="GH18_chitolectin_chitotriosidase"/>
    <property type="match status" value="1"/>
</dbReference>
<keyword evidence="7" id="KW-0732">Signal</keyword>